<feature type="compositionally biased region" description="Basic and acidic residues" evidence="1">
    <location>
        <begin position="128"/>
        <end position="147"/>
    </location>
</feature>
<proteinExistence type="predicted"/>
<dbReference type="Proteomes" id="UP000593565">
    <property type="component" value="Unassembled WGS sequence"/>
</dbReference>
<keyword evidence="3" id="KW-1185">Reference proteome</keyword>
<comment type="caution">
    <text evidence="2">The sequence shown here is derived from an EMBL/GenBank/DDBJ whole genome shotgun (WGS) entry which is preliminary data.</text>
</comment>
<name>A0A7J6ADK1_AMEME</name>
<protein>
    <submittedName>
        <fullName evidence="2">Uncharacterized protein</fullName>
    </submittedName>
</protein>
<dbReference type="EMBL" id="JAAGNN010000013">
    <property type="protein sequence ID" value="KAF4081025.1"/>
    <property type="molecule type" value="Genomic_DNA"/>
</dbReference>
<feature type="region of interest" description="Disordered" evidence="1">
    <location>
        <begin position="123"/>
        <end position="147"/>
    </location>
</feature>
<evidence type="ECO:0000313" key="2">
    <source>
        <dbReference type="EMBL" id="KAF4081025.1"/>
    </source>
</evidence>
<accession>A0A7J6ADK1</accession>
<evidence type="ECO:0000313" key="3">
    <source>
        <dbReference type="Proteomes" id="UP000593565"/>
    </source>
</evidence>
<organism evidence="2 3">
    <name type="scientific">Ameiurus melas</name>
    <name type="common">Black bullhead</name>
    <name type="synonym">Silurus melas</name>
    <dbReference type="NCBI Taxonomy" id="219545"/>
    <lineage>
        <taxon>Eukaryota</taxon>
        <taxon>Metazoa</taxon>
        <taxon>Chordata</taxon>
        <taxon>Craniata</taxon>
        <taxon>Vertebrata</taxon>
        <taxon>Euteleostomi</taxon>
        <taxon>Actinopterygii</taxon>
        <taxon>Neopterygii</taxon>
        <taxon>Teleostei</taxon>
        <taxon>Ostariophysi</taxon>
        <taxon>Siluriformes</taxon>
        <taxon>Ictaluridae</taxon>
        <taxon>Ameiurus</taxon>
    </lineage>
</organism>
<reference evidence="2 3" key="1">
    <citation type="submission" date="2020-02" db="EMBL/GenBank/DDBJ databases">
        <title>A chromosome-scale genome assembly of the black bullhead catfish (Ameiurus melas).</title>
        <authorList>
            <person name="Wen M."/>
            <person name="Zham M."/>
            <person name="Cabau C."/>
            <person name="Klopp C."/>
            <person name="Donnadieu C."/>
            <person name="Roques C."/>
            <person name="Bouchez O."/>
            <person name="Lampietro C."/>
            <person name="Jouanno E."/>
            <person name="Herpin A."/>
            <person name="Louis A."/>
            <person name="Berthelot C."/>
            <person name="Parey E."/>
            <person name="Roest-Crollius H."/>
            <person name="Braasch I."/>
            <person name="Postlethwait J."/>
            <person name="Robinson-Rechavi M."/>
            <person name="Echchiki A."/>
            <person name="Begum T."/>
            <person name="Montfort J."/>
            <person name="Schartl M."/>
            <person name="Bobe J."/>
            <person name="Guiguen Y."/>
        </authorList>
    </citation>
    <scope>NUCLEOTIDE SEQUENCE [LARGE SCALE GENOMIC DNA]</scope>
    <source>
        <strain evidence="2">M_S1</strain>
        <tissue evidence="2">Blood</tissue>
    </source>
</reference>
<evidence type="ECO:0000256" key="1">
    <source>
        <dbReference type="SAM" id="MobiDB-lite"/>
    </source>
</evidence>
<gene>
    <name evidence="2" type="ORF">AMELA_G00156050</name>
</gene>
<dbReference type="AlphaFoldDB" id="A0A7J6ADK1"/>
<sequence>MKLKIRTAASVTGPLGGDGETGVSSVPSTNLRTLWCHPSIHPFIHPSIFNRLLLFRVTANLEFIPGSIGHKVGYTLDRVPVHHRARSHTHSHTHSYTTDTLDTPISLPCMRLDWWRKPEYPEETPAARGERANSTHTEPRWESNPRPWRCEENVQTALTPSKNTTIKNFPTRVPTSVSQPIPLLLVNHV</sequence>
<feature type="region of interest" description="Disordered" evidence="1">
    <location>
        <begin position="1"/>
        <end position="24"/>
    </location>
</feature>